<reference evidence="1" key="1">
    <citation type="submission" date="2016-06" db="EMBL/GenBank/DDBJ databases">
        <authorList>
            <person name="Van Tyne D."/>
        </authorList>
    </citation>
    <scope>NUCLEOTIDE SEQUENCE</scope>
    <source>
        <strain evidence="1">JM9A</strain>
    </source>
</reference>
<accession>A0ABV0EY53</accession>
<organism evidence="1 2">
    <name type="scientific">Enterococcus diestrammenae</name>
    <dbReference type="NCBI Taxonomy" id="1155073"/>
    <lineage>
        <taxon>Bacteria</taxon>
        <taxon>Bacillati</taxon>
        <taxon>Bacillota</taxon>
        <taxon>Bacilli</taxon>
        <taxon>Lactobacillales</taxon>
        <taxon>Enterococcaceae</taxon>
        <taxon>Enterococcus</taxon>
    </lineage>
</organism>
<dbReference type="EMBL" id="MAEI02000001">
    <property type="protein sequence ID" value="MEO1780740.1"/>
    <property type="molecule type" value="Genomic_DNA"/>
</dbReference>
<comment type="caution">
    <text evidence="1">The sequence shown here is derived from an EMBL/GenBank/DDBJ whole genome shotgun (WGS) entry which is preliminary data.</text>
</comment>
<evidence type="ECO:0000313" key="1">
    <source>
        <dbReference type="EMBL" id="MEO1780740.1"/>
    </source>
</evidence>
<evidence type="ECO:0000313" key="2">
    <source>
        <dbReference type="Proteomes" id="UP001429357"/>
    </source>
</evidence>
<gene>
    <name evidence="1" type="ORF">BAU18_000291</name>
</gene>
<proteinExistence type="predicted"/>
<protein>
    <submittedName>
        <fullName evidence="1">Uncharacterized protein</fullName>
    </submittedName>
</protein>
<sequence>MERTQIEKIINDKLDVILDDLSLENSLALHLDAYEQILDLIDSNNNKLKSKVKQMIDKSYRSHLETMK</sequence>
<reference evidence="1" key="2">
    <citation type="submission" date="2024-02" db="EMBL/GenBank/DDBJ databases">
        <title>The Genome Sequence of Enterococcus diestrammenae JM9A.</title>
        <authorList>
            <person name="Earl A."/>
            <person name="Manson A."/>
            <person name="Gilmore M."/>
            <person name="Sanders J."/>
            <person name="Shea T."/>
            <person name="Howe W."/>
            <person name="Livny J."/>
            <person name="Cuomo C."/>
            <person name="Neafsey D."/>
            <person name="Birren B."/>
        </authorList>
    </citation>
    <scope>NUCLEOTIDE SEQUENCE</scope>
    <source>
        <strain evidence="1">JM9A</strain>
    </source>
</reference>
<keyword evidence="2" id="KW-1185">Reference proteome</keyword>
<name>A0ABV0EY53_9ENTE</name>
<dbReference type="Proteomes" id="UP001429357">
    <property type="component" value="Unassembled WGS sequence"/>
</dbReference>